<reference evidence="1" key="1">
    <citation type="submission" date="2018-02" db="EMBL/GenBank/DDBJ databases">
        <title>Rhizophora mucronata_Transcriptome.</title>
        <authorList>
            <person name="Meera S.P."/>
            <person name="Sreeshan A."/>
            <person name="Augustine A."/>
        </authorList>
    </citation>
    <scope>NUCLEOTIDE SEQUENCE</scope>
    <source>
        <tissue evidence="1">Leaf</tissue>
    </source>
</reference>
<name>A0A2P2IKP6_RHIMU</name>
<accession>A0A2P2IKP6</accession>
<protein>
    <submittedName>
        <fullName evidence="1">Uncharacterized protein LOC105142034</fullName>
    </submittedName>
</protein>
<sequence length="83" mass="9573">MVAFRSKESNWSNKEGFNWTLNSIFKSFNPLLKALLFSSLHLQRSPSSMYLKIGLTRSNSLIRPLTLWLLLLLLVKAESFSLK</sequence>
<organism evidence="1">
    <name type="scientific">Rhizophora mucronata</name>
    <name type="common">Asiatic mangrove</name>
    <dbReference type="NCBI Taxonomy" id="61149"/>
    <lineage>
        <taxon>Eukaryota</taxon>
        <taxon>Viridiplantae</taxon>
        <taxon>Streptophyta</taxon>
        <taxon>Embryophyta</taxon>
        <taxon>Tracheophyta</taxon>
        <taxon>Spermatophyta</taxon>
        <taxon>Magnoliopsida</taxon>
        <taxon>eudicotyledons</taxon>
        <taxon>Gunneridae</taxon>
        <taxon>Pentapetalae</taxon>
        <taxon>rosids</taxon>
        <taxon>fabids</taxon>
        <taxon>Malpighiales</taxon>
        <taxon>Rhizophoraceae</taxon>
        <taxon>Rhizophora</taxon>
    </lineage>
</organism>
<dbReference type="EMBL" id="GGEC01001327">
    <property type="protein sequence ID" value="MBW81810.1"/>
    <property type="molecule type" value="Transcribed_RNA"/>
</dbReference>
<proteinExistence type="predicted"/>
<evidence type="ECO:0000313" key="1">
    <source>
        <dbReference type="EMBL" id="MBW81810.1"/>
    </source>
</evidence>
<dbReference type="AlphaFoldDB" id="A0A2P2IKP6"/>